<proteinExistence type="predicted"/>
<keyword evidence="3" id="KW-1185">Reference proteome</keyword>
<keyword evidence="1" id="KW-0472">Membrane</keyword>
<dbReference type="Pfam" id="PF10101">
    <property type="entry name" value="DUF2339"/>
    <property type="match status" value="1"/>
</dbReference>
<evidence type="ECO:0000256" key="1">
    <source>
        <dbReference type="SAM" id="Phobius"/>
    </source>
</evidence>
<reference evidence="2 3" key="1">
    <citation type="journal article" date="2013" name="Biodegradation">
        <title>Quantitative proteomic analysis of ibuprofen-degrading Patulibacter sp. strain I11.</title>
        <authorList>
            <person name="Almeida B."/>
            <person name="Kjeldal H."/>
            <person name="Lolas I."/>
            <person name="Knudsen A.D."/>
            <person name="Carvalho G."/>
            <person name="Nielsen K.L."/>
            <person name="Barreto Crespo M.T."/>
            <person name="Stensballe A."/>
            <person name="Nielsen J.L."/>
        </authorList>
    </citation>
    <scope>NUCLEOTIDE SEQUENCE [LARGE SCALE GENOMIC DNA]</scope>
    <source>
        <strain evidence="2 3">I11</strain>
    </source>
</reference>
<accession>H0E9Y8</accession>
<organism evidence="2 3">
    <name type="scientific">Patulibacter medicamentivorans</name>
    <dbReference type="NCBI Taxonomy" id="1097667"/>
    <lineage>
        <taxon>Bacteria</taxon>
        <taxon>Bacillati</taxon>
        <taxon>Actinomycetota</taxon>
        <taxon>Thermoleophilia</taxon>
        <taxon>Solirubrobacterales</taxon>
        <taxon>Patulibacteraceae</taxon>
        <taxon>Patulibacter</taxon>
    </lineage>
</organism>
<feature type="transmembrane region" description="Helical" evidence="1">
    <location>
        <begin position="38"/>
        <end position="57"/>
    </location>
</feature>
<keyword evidence="1" id="KW-0812">Transmembrane</keyword>
<evidence type="ECO:0000313" key="3">
    <source>
        <dbReference type="Proteomes" id="UP000005143"/>
    </source>
</evidence>
<protein>
    <submittedName>
        <fullName evidence="2">Uncharacterized protein</fullName>
    </submittedName>
</protein>
<feature type="transmembrane region" description="Helical" evidence="1">
    <location>
        <begin position="64"/>
        <end position="83"/>
    </location>
</feature>
<dbReference type="AlphaFoldDB" id="H0E9Y8"/>
<dbReference type="InterPro" id="IPR019286">
    <property type="entry name" value="DUF2339_TM"/>
</dbReference>
<feature type="transmembrane region" description="Helical" evidence="1">
    <location>
        <begin position="95"/>
        <end position="113"/>
    </location>
</feature>
<keyword evidence="1" id="KW-1133">Transmembrane helix</keyword>
<name>H0E9Y8_9ACTN</name>
<dbReference type="Proteomes" id="UP000005143">
    <property type="component" value="Unassembled WGS sequence"/>
</dbReference>
<evidence type="ECO:0000313" key="2">
    <source>
        <dbReference type="EMBL" id="EHN09516.1"/>
    </source>
</evidence>
<gene>
    <name evidence="2" type="ORF">PAI11_36610</name>
</gene>
<sequence length="136" mass="13472">MLEGLRAWLAVTGGSGALVAASGLTAALVTAAGGGPDAVAVALDALWAGTAIGLVAAGLLRRAVALRIAGLALLGAVAFKVAVIDLAEVETAGRVVAWAVLGALLLVGAGLYGRLRPVAPPTAQEMEALEREVLER</sequence>
<comment type="caution">
    <text evidence="2">The sequence shown here is derived from an EMBL/GenBank/DDBJ whole genome shotgun (WGS) entry which is preliminary data.</text>
</comment>
<dbReference type="EMBL" id="AGUD01000275">
    <property type="protein sequence ID" value="EHN09516.1"/>
    <property type="molecule type" value="Genomic_DNA"/>
</dbReference>
<feature type="transmembrane region" description="Helical" evidence="1">
    <location>
        <begin position="7"/>
        <end position="32"/>
    </location>
</feature>